<dbReference type="GeneID" id="106518861"/>
<feature type="compositionally biased region" description="Basic and acidic residues" evidence="1">
    <location>
        <begin position="304"/>
        <end position="318"/>
    </location>
</feature>
<feature type="compositionally biased region" description="Basic and acidic residues" evidence="1">
    <location>
        <begin position="38"/>
        <end position="51"/>
    </location>
</feature>
<feature type="compositionally biased region" description="Basic and acidic residues" evidence="1">
    <location>
        <begin position="744"/>
        <end position="754"/>
    </location>
</feature>
<dbReference type="RefSeq" id="XP_013865738.1">
    <property type="nucleotide sequence ID" value="XM_014010284.1"/>
</dbReference>
<feature type="compositionally biased region" description="Polar residues" evidence="1">
    <location>
        <begin position="481"/>
        <end position="491"/>
    </location>
</feature>
<feature type="compositionally biased region" description="Polar residues" evidence="1">
    <location>
        <begin position="287"/>
        <end position="300"/>
    </location>
</feature>
<proteinExistence type="predicted"/>
<feature type="compositionally biased region" description="Basic and acidic residues" evidence="1">
    <location>
        <begin position="333"/>
        <end position="343"/>
    </location>
</feature>
<dbReference type="Pfam" id="PF16000">
    <property type="entry name" value="CARMIL_C"/>
    <property type="match status" value="1"/>
</dbReference>
<feature type="compositionally biased region" description="Basic and acidic residues" evidence="1">
    <location>
        <begin position="374"/>
        <end position="394"/>
    </location>
</feature>
<feature type="compositionally biased region" description="Polar residues" evidence="1">
    <location>
        <begin position="702"/>
        <end position="720"/>
    </location>
</feature>
<feature type="compositionally biased region" description="Low complexity" evidence="1">
    <location>
        <begin position="82"/>
        <end position="116"/>
    </location>
</feature>
<feature type="compositionally biased region" description="Polar residues" evidence="1">
    <location>
        <begin position="1"/>
        <end position="12"/>
    </location>
</feature>
<feature type="domain" description="CARMIL C-terminal" evidence="2">
    <location>
        <begin position="4"/>
        <end position="90"/>
    </location>
</feature>
<dbReference type="InterPro" id="IPR031943">
    <property type="entry name" value="CARMIL_C"/>
</dbReference>
<dbReference type="InParanoid" id="A0A2I4BDC5"/>
<name>A0A2I4BDC5_AUSLI</name>
<evidence type="ECO:0000256" key="1">
    <source>
        <dbReference type="SAM" id="MobiDB-lite"/>
    </source>
</evidence>
<feature type="compositionally biased region" description="Low complexity" evidence="1">
    <location>
        <begin position="469"/>
        <end position="480"/>
    </location>
</feature>
<dbReference type="STRING" id="52670.A0A2I4BDC5"/>
<feature type="region of interest" description="Disordered" evidence="1">
    <location>
        <begin position="572"/>
        <end position="760"/>
    </location>
</feature>
<evidence type="ECO:0000313" key="4">
    <source>
        <dbReference type="RefSeq" id="XP_013865738.1"/>
    </source>
</evidence>
<feature type="compositionally biased region" description="Polar residues" evidence="1">
    <location>
        <begin position="668"/>
        <end position="694"/>
    </location>
</feature>
<dbReference type="Proteomes" id="UP000192220">
    <property type="component" value="Unplaced"/>
</dbReference>
<evidence type="ECO:0000313" key="3">
    <source>
        <dbReference type="Proteomes" id="UP000192220"/>
    </source>
</evidence>
<gene>
    <name evidence="4" type="primary">LOC106518861</name>
</gene>
<protein>
    <submittedName>
        <fullName evidence="4">Flocculation protein FLO11</fullName>
    </submittedName>
</protein>
<evidence type="ECO:0000259" key="2">
    <source>
        <dbReference type="Pfam" id="PF16000"/>
    </source>
</evidence>
<sequence length="760" mass="82379">MEPLPTQGQTLRHYTASRPRPRRKHKQPPSARPQETVLEEKNEAIETMGRVDEGVEEFFTKKIIPDYAPKSWWEESNPVQATPSEPSSTPSTTTSFPSSSDIFTPSTTTTTTVTPPCISPEMPCPSPNVSPLCATSTNTVCSCVDSTTTTNPSKNIKKKFGDFFAFKRARAGRAAKVGGGEEGGEWVKVKKTSIVDLIRPLRDTKERERKRERVGGSEEEANVCNDATAREGTDNAGNHLAGKVGETTPLEISFTITTSPDLASPFQPKLQDADVPVLPGHRLSPEVVSSLTEQEMQSRGTPYGEKRQRMTKRLRDAKSQSLILLTGSEAEDKDNTPSKKHASESTTSFEQKLQAMLQRMGVAKTPPVNTKLSQNKDEELRKANSEGSILDKPEPPPTHAKPRTMSTSSADPRYPLRPQDSTRLESLLHPNSALLDRTTGPLPPRPSAKPPAPIPAVRPSSAPFSCSLTETEITARAETAVQNGSQESVQASVLPLSPRKDLLSSAPAPWRGVSAQDHSKKTQSATEESLPRTHQLLKPLPQRRAVSVHEDTLAMTQELKTVLQRSPVRFRGNRYDLPSCKEDKAPGTDAGDMRKLSNEGKKDSVQQEDLKPDRGARAFEGMVAETKRSLPEKEGPPHSTCPQAQHDVTEPRTLTSKAPPTLERPPEMTQTPGKSPGSSASNRKICSAVPQTLTELLASPPAQGNVSTPTLGATKSTDIPPSSPLSPEKDSSAAVGGGQSTQETKLDEPAEHRAKSPSSE</sequence>
<dbReference type="KEGG" id="alim:106518861"/>
<feature type="compositionally biased region" description="Basic and acidic residues" evidence="1">
    <location>
        <begin position="625"/>
        <end position="636"/>
    </location>
</feature>
<reference evidence="4" key="1">
    <citation type="submission" date="2025-08" db="UniProtKB">
        <authorList>
            <consortium name="RefSeq"/>
        </authorList>
    </citation>
    <scope>IDENTIFICATION</scope>
</reference>
<feature type="compositionally biased region" description="Pro residues" evidence="1">
    <location>
        <begin position="441"/>
        <end position="456"/>
    </location>
</feature>
<feature type="region of interest" description="Disordered" evidence="1">
    <location>
        <begin position="70"/>
        <end position="116"/>
    </location>
</feature>
<organism evidence="3 4">
    <name type="scientific">Austrofundulus limnaeus</name>
    <name type="common">Annual killifish</name>
    <dbReference type="NCBI Taxonomy" id="52670"/>
    <lineage>
        <taxon>Eukaryota</taxon>
        <taxon>Metazoa</taxon>
        <taxon>Chordata</taxon>
        <taxon>Craniata</taxon>
        <taxon>Vertebrata</taxon>
        <taxon>Euteleostomi</taxon>
        <taxon>Actinopterygii</taxon>
        <taxon>Neopterygii</taxon>
        <taxon>Teleostei</taxon>
        <taxon>Neoteleostei</taxon>
        <taxon>Acanthomorphata</taxon>
        <taxon>Ovalentaria</taxon>
        <taxon>Atherinomorphae</taxon>
        <taxon>Cyprinodontiformes</taxon>
        <taxon>Rivulidae</taxon>
        <taxon>Austrofundulus</taxon>
    </lineage>
</organism>
<keyword evidence="3" id="KW-1185">Reference proteome</keyword>
<dbReference type="OrthoDB" id="18598at2759"/>
<feature type="region of interest" description="Disordered" evidence="1">
    <location>
        <begin position="1"/>
        <end position="51"/>
    </location>
</feature>
<feature type="region of interest" description="Disordered" evidence="1">
    <location>
        <begin position="273"/>
        <end position="544"/>
    </location>
</feature>
<feature type="compositionally biased region" description="Basic and acidic residues" evidence="1">
    <location>
        <begin position="579"/>
        <end position="617"/>
    </location>
</feature>
<accession>A0A2I4BDC5</accession>
<dbReference type="AlphaFoldDB" id="A0A2I4BDC5"/>